<dbReference type="InterPro" id="IPR004805">
    <property type="entry name" value="DnaE2/DnaE/PolC"/>
</dbReference>
<evidence type="ECO:0000259" key="1">
    <source>
        <dbReference type="Pfam" id="PF01336"/>
    </source>
</evidence>
<dbReference type="AlphaFoldDB" id="A0A382YDL7"/>
<dbReference type="Pfam" id="PF01336">
    <property type="entry name" value="tRNA_anti-codon"/>
    <property type="match status" value="1"/>
</dbReference>
<dbReference type="PANTHER" id="PTHR32294">
    <property type="entry name" value="DNA POLYMERASE III SUBUNIT ALPHA"/>
    <property type="match status" value="1"/>
</dbReference>
<feature type="domain" description="OB" evidence="1">
    <location>
        <begin position="130"/>
        <end position="201"/>
    </location>
</feature>
<gene>
    <name evidence="2" type="ORF">METZ01_LOCUS434034</name>
</gene>
<dbReference type="CDD" id="cd04485">
    <property type="entry name" value="DnaE_OBF"/>
    <property type="match status" value="1"/>
</dbReference>
<dbReference type="GO" id="GO:0008408">
    <property type="term" value="F:3'-5' exonuclease activity"/>
    <property type="evidence" value="ECO:0007669"/>
    <property type="project" value="InterPro"/>
</dbReference>
<feature type="non-terminal residue" evidence="2">
    <location>
        <position position="1"/>
    </location>
</feature>
<proteinExistence type="predicted"/>
<name>A0A382YDL7_9ZZZZ</name>
<sequence length="264" mass="29889">RCDTSVLNKRTIESLIKAGAFDSFEHPRQGLLEVHEELIRLTVSRRREHDMGVLSLFGEAEGEAVFDERPVIPELEFEKSQKLIFEKEMLGLYVSDHPLKGYENALARKTDSKIIELRELEDGGFFTAGGVVTNLLKRWTRSGDLMATFDLEDLTSSIEVMVFPKSMTKHGHKLLDDSVLLVKGRLDSREDSPKLICSELETFEISSADLGQSIQVALPLEKVDEITVFEIKKLLSNYPGDVNVFFRLGDRQLLRLSDDFSVDP</sequence>
<organism evidence="2">
    <name type="scientific">marine metagenome</name>
    <dbReference type="NCBI Taxonomy" id="408172"/>
    <lineage>
        <taxon>unclassified sequences</taxon>
        <taxon>metagenomes</taxon>
        <taxon>ecological metagenomes</taxon>
    </lineage>
</organism>
<dbReference type="InterPro" id="IPR004365">
    <property type="entry name" value="NA-bd_OB_tRNA"/>
</dbReference>
<feature type="non-terminal residue" evidence="2">
    <location>
        <position position="264"/>
    </location>
</feature>
<evidence type="ECO:0000313" key="2">
    <source>
        <dbReference type="EMBL" id="SVD81180.1"/>
    </source>
</evidence>
<accession>A0A382YDL7</accession>
<dbReference type="PANTHER" id="PTHR32294:SF0">
    <property type="entry name" value="DNA POLYMERASE III SUBUNIT ALPHA"/>
    <property type="match status" value="1"/>
</dbReference>
<reference evidence="2" key="1">
    <citation type="submission" date="2018-05" db="EMBL/GenBank/DDBJ databases">
        <authorList>
            <person name="Lanie J.A."/>
            <person name="Ng W.-L."/>
            <person name="Kazmierczak K.M."/>
            <person name="Andrzejewski T.M."/>
            <person name="Davidsen T.M."/>
            <person name="Wayne K.J."/>
            <person name="Tettelin H."/>
            <person name="Glass J.I."/>
            <person name="Rusch D."/>
            <person name="Podicherti R."/>
            <person name="Tsui H.-C.T."/>
            <person name="Winkler M.E."/>
        </authorList>
    </citation>
    <scope>NUCLEOTIDE SEQUENCE</scope>
</reference>
<dbReference type="GO" id="GO:0006260">
    <property type="term" value="P:DNA replication"/>
    <property type="evidence" value="ECO:0007669"/>
    <property type="project" value="InterPro"/>
</dbReference>
<dbReference type="GO" id="GO:0003676">
    <property type="term" value="F:nucleic acid binding"/>
    <property type="evidence" value="ECO:0007669"/>
    <property type="project" value="InterPro"/>
</dbReference>
<protein>
    <recommendedName>
        <fullName evidence="1">OB domain-containing protein</fullName>
    </recommendedName>
</protein>
<dbReference type="EMBL" id="UINC01174848">
    <property type="protein sequence ID" value="SVD81180.1"/>
    <property type="molecule type" value="Genomic_DNA"/>
</dbReference>